<feature type="region of interest" description="Disordered" evidence="1">
    <location>
        <begin position="89"/>
        <end position="109"/>
    </location>
</feature>
<feature type="signal peptide" evidence="2">
    <location>
        <begin position="1"/>
        <end position="20"/>
    </location>
</feature>
<feature type="chain" id="PRO_5007284505" evidence="2">
    <location>
        <begin position="21"/>
        <end position="109"/>
    </location>
</feature>
<protein>
    <submittedName>
        <fullName evidence="3">Uncharacterized protein</fullName>
    </submittedName>
</protein>
<accession>A0A131YBI9</accession>
<sequence>MIKPLLAAFTLLIAAGMALAAPQLPAGAVALDAITHMNLFATTPLKTGVWRQGEPFFPFSPFNPAVGFLLGGKKGVLFTKASDGTIQSQKDFSFPSNTPKLPLPGGLFQ</sequence>
<reference evidence="3" key="1">
    <citation type="journal article" date="2016" name="Ticks Tick Borne Dis.">
        <title>De novo assembly and annotation of the salivary gland transcriptome of Rhipicephalus appendiculatus male and female ticks during blood feeding.</title>
        <authorList>
            <person name="de Castro M.H."/>
            <person name="de Klerk D."/>
            <person name="Pienaar R."/>
            <person name="Latif A.A."/>
            <person name="Rees D.J."/>
            <person name="Mans B.J."/>
        </authorList>
    </citation>
    <scope>NUCLEOTIDE SEQUENCE</scope>
    <source>
        <tissue evidence="3">Salivary glands</tissue>
    </source>
</reference>
<feature type="compositionally biased region" description="Polar residues" evidence="1">
    <location>
        <begin position="89"/>
        <end position="99"/>
    </location>
</feature>
<evidence type="ECO:0000256" key="2">
    <source>
        <dbReference type="SAM" id="SignalP"/>
    </source>
</evidence>
<evidence type="ECO:0000313" key="3">
    <source>
        <dbReference type="EMBL" id="JAP75842.1"/>
    </source>
</evidence>
<dbReference type="AlphaFoldDB" id="A0A131YBI9"/>
<keyword evidence="2" id="KW-0732">Signal</keyword>
<evidence type="ECO:0000256" key="1">
    <source>
        <dbReference type="SAM" id="MobiDB-lite"/>
    </source>
</evidence>
<dbReference type="EMBL" id="GEDV01012715">
    <property type="protein sequence ID" value="JAP75842.1"/>
    <property type="molecule type" value="Transcribed_RNA"/>
</dbReference>
<organism evidence="3">
    <name type="scientific">Rhipicephalus appendiculatus</name>
    <name type="common">Brown ear tick</name>
    <dbReference type="NCBI Taxonomy" id="34631"/>
    <lineage>
        <taxon>Eukaryota</taxon>
        <taxon>Metazoa</taxon>
        <taxon>Ecdysozoa</taxon>
        <taxon>Arthropoda</taxon>
        <taxon>Chelicerata</taxon>
        <taxon>Arachnida</taxon>
        <taxon>Acari</taxon>
        <taxon>Parasitiformes</taxon>
        <taxon>Ixodida</taxon>
        <taxon>Ixodoidea</taxon>
        <taxon>Ixodidae</taxon>
        <taxon>Rhipicephalinae</taxon>
        <taxon>Rhipicephalus</taxon>
        <taxon>Rhipicephalus</taxon>
    </lineage>
</organism>
<name>A0A131YBI9_RHIAP</name>
<proteinExistence type="predicted"/>